<evidence type="ECO:0000313" key="2">
    <source>
        <dbReference type="Proteomes" id="UP000322499"/>
    </source>
</evidence>
<comment type="caution">
    <text evidence="1">The sequence shown here is derived from an EMBL/GenBank/DDBJ whole genome shotgun (WGS) entry which is preliminary data.</text>
</comment>
<dbReference type="AlphaFoldDB" id="A0A5S5CLM4"/>
<dbReference type="EMBL" id="VNHW01000020">
    <property type="protein sequence ID" value="TYP82020.1"/>
    <property type="molecule type" value="Genomic_DNA"/>
</dbReference>
<proteinExistence type="predicted"/>
<reference evidence="1 2" key="1">
    <citation type="submission" date="2019-07" db="EMBL/GenBank/DDBJ databases">
        <title>Genomic Encyclopedia of Archaeal and Bacterial Type Strains, Phase II (KMG-II): from individual species to whole genera.</title>
        <authorList>
            <person name="Goeker M."/>
        </authorList>
    </citation>
    <scope>NUCLEOTIDE SEQUENCE [LARGE SCALE GENOMIC DNA]</scope>
    <source>
        <strain evidence="1 2">DSM 46842</strain>
    </source>
</reference>
<sequence>MGYQVRKNADDSITMSHETQTFNEAKGHMDIDVHGEITMSAPEWAQAAEAILDIARGSGVAASSA</sequence>
<accession>A0A5S5CLM4</accession>
<keyword evidence="2" id="KW-1185">Reference proteome</keyword>
<dbReference type="Proteomes" id="UP000322499">
    <property type="component" value="Unassembled WGS sequence"/>
</dbReference>
<dbReference type="RefSeq" id="WP_166535062.1">
    <property type="nucleotide sequence ID" value="NZ_VNHW01000020.1"/>
</dbReference>
<name>A0A5S5CLM4_9ACTN</name>
<protein>
    <submittedName>
        <fullName evidence="1">Uncharacterized protein</fullName>
    </submittedName>
</protein>
<organism evidence="1 2">
    <name type="scientific">Blastococcus xanthinilyticus</name>
    <dbReference type="NCBI Taxonomy" id="1564164"/>
    <lineage>
        <taxon>Bacteria</taxon>
        <taxon>Bacillati</taxon>
        <taxon>Actinomycetota</taxon>
        <taxon>Actinomycetes</taxon>
        <taxon>Geodermatophilales</taxon>
        <taxon>Geodermatophilaceae</taxon>
        <taxon>Blastococcus</taxon>
    </lineage>
</organism>
<evidence type="ECO:0000313" key="1">
    <source>
        <dbReference type="EMBL" id="TYP82020.1"/>
    </source>
</evidence>
<gene>
    <name evidence="1" type="ORF">BD833_1204</name>
</gene>